<evidence type="ECO:0000256" key="1">
    <source>
        <dbReference type="ARBA" id="ARBA00000085"/>
    </source>
</evidence>
<dbReference type="Pfam" id="PF02518">
    <property type="entry name" value="HATPase_c"/>
    <property type="match status" value="1"/>
</dbReference>
<keyword evidence="18" id="KW-1185">Reference proteome</keyword>
<dbReference type="RefSeq" id="WP_110812978.1">
    <property type="nucleotide sequence ID" value="NZ_QJTE01000001.1"/>
</dbReference>
<evidence type="ECO:0000313" key="17">
    <source>
        <dbReference type="EMBL" id="PYE85974.1"/>
    </source>
</evidence>
<dbReference type="EC" id="2.7.13.3" evidence="3"/>
<feature type="transmembrane region" description="Helical" evidence="13">
    <location>
        <begin position="106"/>
        <end position="124"/>
    </location>
</feature>
<dbReference type="SMART" id="SM00387">
    <property type="entry name" value="HATPase_c"/>
    <property type="match status" value="1"/>
</dbReference>
<dbReference type="InterPro" id="IPR004358">
    <property type="entry name" value="Sig_transdc_His_kin-like_C"/>
</dbReference>
<keyword evidence="4" id="KW-1003">Cell membrane</keyword>
<dbReference type="InterPro" id="IPR011006">
    <property type="entry name" value="CheY-like_superfamily"/>
</dbReference>
<dbReference type="OrthoDB" id="9795133at2"/>
<dbReference type="PANTHER" id="PTHR43547">
    <property type="entry name" value="TWO-COMPONENT HISTIDINE KINASE"/>
    <property type="match status" value="1"/>
</dbReference>
<evidence type="ECO:0000256" key="11">
    <source>
        <dbReference type="ARBA" id="ARBA00023136"/>
    </source>
</evidence>
<protein>
    <recommendedName>
        <fullName evidence="3">histidine kinase</fullName>
        <ecNumber evidence="3">2.7.13.3</ecNumber>
    </recommendedName>
</protein>
<feature type="transmembrane region" description="Helical" evidence="13">
    <location>
        <begin position="136"/>
        <end position="155"/>
    </location>
</feature>
<evidence type="ECO:0000259" key="16">
    <source>
        <dbReference type="PROSITE" id="PS50113"/>
    </source>
</evidence>
<name>A0A318T6C1_9RHOB</name>
<dbReference type="GO" id="GO:0000155">
    <property type="term" value="F:phosphorelay sensor kinase activity"/>
    <property type="evidence" value="ECO:0007669"/>
    <property type="project" value="InterPro"/>
</dbReference>
<dbReference type="EMBL" id="QJTE01000001">
    <property type="protein sequence ID" value="PYE85974.1"/>
    <property type="molecule type" value="Genomic_DNA"/>
</dbReference>
<evidence type="ECO:0000256" key="4">
    <source>
        <dbReference type="ARBA" id="ARBA00022475"/>
    </source>
</evidence>
<keyword evidence="8 17" id="KW-0418">Kinase</keyword>
<dbReference type="InterPro" id="IPR001789">
    <property type="entry name" value="Sig_transdc_resp-reg_receiver"/>
</dbReference>
<dbReference type="InterPro" id="IPR003661">
    <property type="entry name" value="HisK_dim/P_dom"/>
</dbReference>
<dbReference type="Gene3D" id="1.10.287.130">
    <property type="match status" value="1"/>
</dbReference>
<keyword evidence="9 13" id="KW-1133">Transmembrane helix</keyword>
<accession>A0A318T6C1</accession>
<dbReference type="SMART" id="SM00448">
    <property type="entry name" value="REC"/>
    <property type="match status" value="1"/>
</dbReference>
<sequence>MLVDNIVTMVESASVMLLPVLVLAAIRTRLAGYRVVRSLTLGAIFMLVGVFVVEHAVEIRPGIRIDPRAAVVAVATAFGGPFASVMTGTAIAFLRWLHGGSGALPGVGYVLITTLVSLGLWVWWHRVKRRDITLTYVFLFALVAGLVPPLSLLYLSSAPWSIYWAAMGLAAPTNFLAALLLGYGLLREQERVAAIEFREEKQAQINGIADHAPVVLFQVVRRGGEEPFISYISRRAETMFGMDRAVLGQPRLCSRQILGEEGGEQFYQTLRDCLHEGDSITFEIERPLADGTTQWLRTDAGMRIDRTGARVWDGMIFDVTERRQIEQMKDSFISIVSHELRTPLTSIRGSLGLVVGMGEDAVPPKIGNMIRIANRNAERLVTLVNDLLDMQKIQAGQMTLSTEVQPVGPILDQAVLAIEGYAPDKLLRIAREAGAPEAMIDVDADRLHQVLMNLLSNAAKFSPQGGTIHLRTRLVENRLRITVADEGPGIPPEFRAHLFDRFKQADTRRTRKLGGTGLGLNISRAITETLQGRVWFDETSEGGATFHLELPLAAPLQAPEPVPEIAAARLLICGSSAGLNARVIEILSVNGAKCDLCPDLSKLPERIAARTYSALVIDLSRMSDLRKLEALRPQIEASGLPLVLVAADPPLDMTDLSDWLPAPVNAAVLRGEIDLALRNRQRSTPRVLYVEDDASLHQIIRENLDERVDLVSAASLSGARRALAQNGFDLVILDKVLPDGSGLDLLDEIDESIPVIVFSAFEVGADIGQRVYAVMTKSRVRECDVAREVTAALAARGATGMSSAA</sequence>
<dbReference type="Gene3D" id="3.30.565.10">
    <property type="entry name" value="Histidine kinase-like ATPase, C-terminal domain"/>
    <property type="match status" value="1"/>
</dbReference>
<dbReference type="FunFam" id="1.10.287.130:FF:000001">
    <property type="entry name" value="Two-component sensor histidine kinase"/>
    <property type="match status" value="1"/>
</dbReference>
<dbReference type="SUPFAM" id="SSF55874">
    <property type="entry name" value="ATPase domain of HSP90 chaperone/DNA topoisomerase II/histidine kinase"/>
    <property type="match status" value="1"/>
</dbReference>
<evidence type="ECO:0000256" key="8">
    <source>
        <dbReference type="ARBA" id="ARBA00022777"/>
    </source>
</evidence>
<evidence type="ECO:0000256" key="10">
    <source>
        <dbReference type="ARBA" id="ARBA00023012"/>
    </source>
</evidence>
<feature type="domain" description="PAC" evidence="16">
    <location>
        <begin position="278"/>
        <end position="331"/>
    </location>
</feature>
<comment type="subcellular location">
    <subcellularLocation>
        <location evidence="2">Cell membrane</location>
        <topology evidence="2">Multi-pass membrane protein</topology>
    </subcellularLocation>
</comment>
<evidence type="ECO:0000256" key="5">
    <source>
        <dbReference type="ARBA" id="ARBA00022553"/>
    </source>
</evidence>
<keyword evidence="10" id="KW-0902">Two-component regulatory system</keyword>
<dbReference type="CDD" id="cd00130">
    <property type="entry name" value="PAS"/>
    <property type="match status" value="1"/>
</dbReference>
<keyword evidence="7 13" id="KW-0812">Transmembrane</keyword>
<keyword evidence="11 13" id="KW-0472">Membrane</keyword>
<dbReference type="CDD" id="cd00082">
    <property type="entry name" value="HisKA"/>
    <property type="match status" value="1"/>
</dbReference>
<evidence type="ECO:0000256" key="12">
    <source>
        <dbReference type="PROSITE-ProRule" id="PRU00169"/>
    </source>
</evidence>
<dbReference type="FunFam" id="3.30.565.10:FF:000006">
    <property type="entry name" value="Sensor histidine kinase WalK"/>
    <property type="match status" value="1"/>
</dbReference>
<keyword evidence="6" id="KW-0808">Transferase</keyword>
<keyword evidence="5 12" id="KW-0597">Phosphoprotein</keyword>
<dbReference type="InterPro" id="IPR000700">
    <property type="entry name" value="PAS-assoc_C"/>
</dbReference>
<dbReference type="SUPFAM" id="SSF52172">
    <property type="entry name" value="CheY-like"/>
    <property type="match status" value="1"/>
</dbReference>
<feature type="domain" description="Response regulatory" evidence="15">
    <location>
        <begin position="686"/>
        <end position="792"/>
    </location>
</feature>
<organism evidence="17 18">
    <name type="scientific">Pseudoroseicyclus aestuarii</name>
    <dbReference type="NCBI Taxonomy" id="1795041"/>
    <lineage>
        <taxon>Bacteria</taxon>
        <taxon>Pseudomonadati</taxon>
        <taxon>Pseudomonadota</taxon>
        <taxon>Alphaproteobacteria</taxon>
        <taxon>Rhodobacterales</taxon>
        <taxon>Paracoccaceae</taxon>
        <taxon>Pseudoroseicyclus</taxon>
    </lineage>
</organism>
<dbReference type="Pfam" id="PF07694">
    <property type="entry name" value="5TM-5TMR_LYT"/>
    <property type="match status" value="1"/>
</dbReference>
<dbReference type="PROSITE" id="PS50110">
    <property type="entry name" value="RESPONSE_REGULATORY"/>
    <property type="match status" value="1"/>
</dbReference>
<dbReference type="InterPro" id="IPR003594">
    <property type="entry name" value="HATPase_dom"/>
</dbReference>
<dbReference type="InterPro" id="IPR036097">
    <property type="entry name" value="HisK_dim/P_sf"/>
</dbReference>
<gene>
    <name evidence="17" type="ORF">DFP88_101648</name>
</gene>
<comment type="caution">
    <text evidence="17">The sequence shown here is derived from an EMBL/GenBank/DDBJ whole genome shotgun (WGS) entry which is preliminary data.</text>
</comment>
<dbReference type="GO" id="GO:0005886">
    <property type="term" value="C:plasma membrane"/>
    <property type="evidence" value="ECO:0007669"/>
    <property type="project" value="UniProtKB-SubCell"/>
</dbReference>
<feature type="transmembrane region" description="Helical" evidence="13">
    <location>
        <begin position="38"/>
        <end position="57"/>
    </location>
</feature>
<evidence type="ECO:0000256" key="13">
    <source>
        <dbReference type="SAM" id="Phobius"/>
    </source>
</evidence>
<dbReference type="InterPro" id="IPR035965">
    <property type="entry name" value="PAS-like_dom_sf"/>
</dbReference>
<dbReference type="Proteomes" id="UP000248311">
    <property type="component" value="Unassembled WGS sequence"/>
</dbReference>
<evidence type="ECO:0000256" key="9">
    <source>
        <dbReference type="ARBA" id="ARBA00022989"/>
    </source>
</evidence>
<feature type="transmembrane region" description="Helical" evidence="13">
    <location>
        <begin position="69"/>
        <end position="94"/>
    </location>
</feature>
<dbReference type="InterPro" id="IPR011620">
    <property type="entry name" value="Sig_transdc_His_kinase_LytS_TM"/>
</dbReference>
<dbReference type="InterPro" id="IPR000014">
    <property type="entry name" value="PAS"/>
</dbReference>
<dbReference type="Pfam" id="PF00072">
    <property type="entry name" value="Response_reg"/>
    <property type="match status" value="1"/>
</dbReference>
<dbReference type="Pfam" id="PF00512">
    <property type="entry name" value="HisKA"/>
    <property type="match status" value="1"/>
</dbReference>
<dbReference type="InterPro" id="IPR005467">
    <property type="entry name" value="His_kinase_dom"/>
</dbReference>
<feature type="modified residue" description="4-aspartylphosphate" evidence="12">
    <location>
        <position position="734"/>
    </location>
</feature>
<evidence type="ECO:0000256" key="3">
    <source>
        <dbReference type="ARBA" id="ARBA00012438"/>
    </source>
</evidence>
<evidence type="ECO:0000313" key="18">
    <source>
        <dbReference type="Proteomes" id="UP000248311"/>
    </source>
</evidence>
<dbReference type="PANTHER" id="PTHR43547:SF2">
    <property type="entry name" value="HYBRID SIGNAL TRANSDUCTION HISTIDINE KINASE C"/>
    <property type="match status" value="1"/>
</dbReference>
<dbReference type="AlphaFoldDB" id="A0A318T6C1"/>
<evidence type="ECO:0000256" key="7">
    <source>
        <dbReference type="ARBA" id="ARBA00022692"/>
    </source>
</evidence>
<dbReference type="PRINTS" id="PR00344">
    <property type="entry name" value="BCTRLSENSOR"/>
</dbReference>
<dbReference type="InterPro" id="IPR036890">
    <property type="entry name" value="HATPase_C_sf"/>
</dbReference>
<dbReference type="CDD" id="cd00156">
    <property type="entry name" value="REC"/>
    <property type="match status" value="1"/>
</dbReference>
<feature type="domain" description="Histidine kinase" evidence="14">
    <location>
        <begin position="335"/>
        <end position="554"/>
    </location>
</feature>
<dbReference type="Gene3D" id="3.40.50.2300">
    <property type="match status" value="1"/>
</dbReference>
<evidence type="ECO:0000259" key="15">
    <source>
        <dbReference type="PROSITE" id="PS50110"/>
    </source>
</evidence>
<dbReference type="PROSITE" id="PS50113">
    <property type="entry name" value="PAC"/>
    <property type="match status" value="1"/>
</dbReference>
<dbReference type="Gene3D" id="3.30.450.20">
    <property type="entry name" value="PAS domain"/>
    <property type="match status" value="1"/>
</dbReference>
<dbReference type="GO" id="GO:0071555">
    <property type="term" value="P:cell wall organization"/>
    <property type="evidence" value="ECO:0007669"/>
    <property type="project" value="InterPro"/>
</dbReference>
<feature type="transmembrane region" description="Helical" evidence="13">
    <location>
        <begin position="162"/>
        <end position="186"/>
    </location>
</feature>
<dbReference type="SMART" id="SM00388">
    <property type="entry name" value="HisKA"/>
    <property type="match status" value="1"/>
</dbReference>
<feature type="transmembrane region" description="Helical" evidence="13">
    <location>
        <begin position="6"/>
        <end position="26"/>
    </location>
</feature>
<proteinExistence type="predicted"/>
<reference evidence="17 18" key="1">
    <citation type="submission" date="2018-06" db="EMBL/GenBank/DDBJ databases">
        <title>Genomic Encyclopedia of Type Strains, Phase III (KMG-III): the genomes of soil and plant-associated and newly described type strains.</title>
        <authorList>
            <person name="Whitman W."/>
        </authorList>
    </citation>
    <scope>NUCLEOTIDE SEQUENCE [LARGE SCALE GENOMIC DNA]</scope>
    <source>
        <strain evidence="17 18">CECT 9025</strain>
    </source>
</reference>
<evidence type="ECO:0000256" key="2">
    <source>
        <dbReference type="ARBA" id="ARBA00004651"/>
    </source>
</evidence>
<dbReference type="PROSITE" id="PS50109">
    <property type="entry name" value="HIS_KIN"/>
    <property type="match status" value="1"/>
</dbReference>
<evidence type="ECO:0000259" key="14">
    <source>
        <dbReference type="PROSITE" id="PS50109"/>
    </source>
</evidence>
<dbReference type="SUPFAM" id="SSF47384">
    <property type="entry name" value="Homodimeric domain of signal transducing histidine kinase"/>
    <property type="match status" value="1"/>
</dbReference>
<comment type="catalytic activity">
    <reaction evidence="1">
        <text>ATP + protein L-histidine = ADP + protein N-phospho-L-histidine.</text>
        <dbReference type="EC" id="2.7.13.3"/>
    </reaction>
</comment>
<evidence type="ECO:0000256" key="6">
    <source>
        <dbReference type="ARBA" id="ARBA00022679"/>
    </source>
</evidence>
<dbReference type="SUPFAM" id="SSF55785">
    <property type="entry name" value="PYP-like sensor domain (PAS domain)"/>
    <property type="match status" value="1"/>
</dbReference>